<dbReference type="HOGENOM" id="CLU_044876_3_3_1"/>
<dbReference type="PANTHER" id="PTHR47706:SF9">
    <property type="entry name" value="NMRA-LIKE DOMAIN-CONTAINING PROTEIN-RELATED"/>
    <property type="match status" value="1"/>
</dbReference>
<evidence type="ECO:0000256" key="2">
    <source>
        <dbReference type="ARBA" id="ARBA00023002"/>
    </source>
</evidence>
<feature type="domain" description="NmrA-like" evidence="3">
    <location>
        <begin position="4"/>
        <end position="232"/>
    </location>
</feature>
<dbReference type="InParanoid" id="V5FY83"/>
<dbReference type="Pfam" id="PF05368">
    <property type="entry name" value="NmrA"/>
    <property type="match status" value="1"/>
</dbReference>
<dbReference type="PANTHER" id="PTHR47706">
    <property type="entry name" value="NMRA-LIKE FAMILY PROTEIN"/>
    <property type="match status" value="1"/>
</dbReference>
<evidence type="ECO:0000256" key="1">
    <source>
        <dbReference type="ARBA" id="ARBA00022857"/>
    </source>
</evidence>
<accession>V5FY83</accession>
<dbReference type="InterPro" id="IPR045312">
    <property type="entry name" value="PCBER-like"/>
</dbReference>
<dbReference type="eggNOG" id="ENOG502S12R">
    <property type="taxonomic scope" value="Eukaryota"/>
</dbReference>
<dbReference type="AlphaFoldDB" id="V5FY83"/>
<dbReference type="Proteomes" id="UP000018001">
    <property type="component" value="Unassembled WGS sequence"/>
</dbReference>
<evidence type="ECO:0000313" key="4">
    <source>
        <dbReference type="EMBL" id="GAD93577.1"/>
    </source>
</evidence>
<keyword evidence="2" id="KW-0560">Oxidoreductase</keyword>
<sequence>MAIKNIVLIGAGGNLGPAILKNLTASPHNYNVSVLSRQESSYKAPEDVALIKTDYSPESLVSALKGQDAVVSVIATTAVLDQKKIIDAAIAAGVKRFVPSEYGCDSSNPVTLQRVPPLNFKNQIREYLESKQDQIEWTAIYTGPFFDWGLKVGFLGYNIPEASATLFSAQKDVPFSTSTLDFIGRAIAQALSPAIAPKTANQRLRVRSFTTTQTQILAALEKASGKKWTVQETDLDARVKDAQDKLAKSDFSGVGTLITGAIVDPKAGNNFDYNPSNDLLELPTEDINAVVKSVL</sequence>
<dbReference type="Gene3D" id="3.40.50.720">
    <property type="entry name" value="NAD(P)-binding Rossmann-like Domain"/>
    <property type="match status" value="1"/>
</dbReference>
<dbReference type="InterPro" id="IPR051609">
    <property type="entry name" value="NmrA/Isoflavone_reductase-like"/>
</dbReference>
<dbReference type="CDD" id="cd05259">
    <property type="entry name" value="PCBER_SDR_a"/>
    <property type="match status" value="1"/>
</dbReference>
<dbReference type="Gene3D" id="3.90.25.10">
    <property type="entry name" value="UDP-galactose 4-epimerase, domain 1"/>
    <property type="match status" value="1"/>
</dbReference>
<reference evidence="5" key="1">
    <citation type="journal article" date="2014" name="Genome Announc.">
        <title>Draft genome sequence of the formaldehyde-resistant fungus Byssochlamys spectabilis No. 5 (anamorph Paecilomyces variotii No. 5) (NBRC109023).</title>
        <authorList>
            <person name="Oka T."/>
            <person name="Ekino K."/>
            <person name="Fukuda K."/>
            <person name="Nomura Y."/>
        </authorList>
    </citation>
    <scope>NUCLEOTIDE SEQUENCE [LARGE SCALE GENOMIC DNA]</scope>
    <source>
        <strain evidence="5">No. 5 / NBRC 109023</strain>
    </source>
</reference>
<keyword evidence="5" id="KW-1185">Reference proteome</keyword>
<evidence type="ECO:0000313" key="5">
    <source>
        <dbReference type="Proteomes" id="UP000018001"/>
    </source>
</evidence>
<keyword evidence="1" id="KW-0521">NADP</keyword>
<gene>
    <name evidence="4" type="ORF">PVAR5_2189</name>
</gene>
<evidence type="ECO:0000259" key="3">
    <source>
        <dbReference type="Pfam" id="PF05368"/>
    </source>
</evidence>
<organism evidence="4 5">
    <name type="scientific">Byssochlamys spectabilis (strain No. 5 / NBRC 109023)</name>
    <name type="common">Paecilomyces variotii</name>
    <dbReference type="NCBI Taxonomy" id="1356009"/>
    <lineage>
        <taxon>Eukaryota</taxon>
        <taxon>Fungi</taxon>
        <taxon>Dikarya</taxon>
        <taxon>Ascomycota</taxon>
        <taxon>Pezizomycotina</taxon>
        <taxon>Eurotiomycetes</taxon>
        <taxon>Eurotiomycetidae</taxon>
        <taxon>Eurotiales</taxon>
        <taxon>Thermoascaceae</taxon>
        <taxon>Paecilomyces</taxon>
    </lineage>
</organism>
<dbReference type="OrthoDB" id="9974981at2759"/>
<dbReference type="InterPro" id="IPR008030">
    <property type="entry name" value="NmrA-like"/>
</dbReference>
<name>V5FY83_BYSSN</name>
<dbReference type="InterPro" id="IPR036291">
    <property type="entry name" value="NAD(P)-bd_dom_sf"/>
</dbReference>
<comment type="caution">
    <text evidence="4">The sequence shown here is derived from an EMBL/GenBank/DDBJ whole genome shotgun (WGS) entry which is preliminary data.</text>
</comment>
<dbReference type="EMBL" id="BAUL01000061">
    <property type="protein sequence ID" value="GAD93577.1"/>
    <property type="molecule type" value="Genomic_DNA"/>
</dbReference>
<dbReference type="SUPFAM" id="SSF51735">
    <property type="entry name" value="NAD(P)-binding Rossmann-fold domains"/>
    <property type="match status" value="1"/>
</dbReference>
<protein>
    <recommendedName>
        <fullName evidence="3">NmrA-like domain-containing protein</fullName>
    </recommendedName>
</protein>
<dbReference type="GO" id="GO:0016491">
    <property type="term" value="F:oxidoreductase activity"/>
    <property type="evidence" value="ECO:0007669"/>
    <property type="project" value="UniProtKB-KW"/>
</dbReference>
<proteinExistence type="predicted"/>